<evidence type="ECO:0000256" key="2">
    <source>
        <dbReference type="ARBA" id="ARBA00022603"/>
    </source>
</evidence>
<dbReference type="SUPFAM" id="SSF53335">
    <property type="entry name" value="S-adenosyl-L-methionine-dependent methyltransferases"/>
    <property type="match status" value="1"/>
</dbReference>
<dbReference type="InterPro" id="IPR001091">
    <property type="entry name" value="RM_Methyltransferase"/>
</dbReference>
<feature type="domain" description="DNA methylase N-4/N-6" evidence="4">
    <location>
        <begin position="160"/>
        <end position="506"/>
    </location>
</feature>
<dbReference type="REBASE" id="87199">
    <property type="entry name" value="M.SmcB1ORF638P"/>
</dbReference>
<dbReference type="Proteomes" id="UP000066014">
    <property type="component" value="Chromosome"/>
</dbReference>
<evidence type="ECO:0000313" key="6">
    <source>
        <dbReference type="Proteomes" id="UP000066014"/>
    </source>
</evidence>
<protein>
    <submittedName>
        <fullName evidence="5">Adenine specific DNA methylase Mod</fullName>
    </submittedName>
</protein>
<accession>A0A060NKB1</accession>
<dbReference type="PROSITE" id="PS00092">
    <property type="entry name" value="N6_MTASE"/>
    <property type="match status" value="1"/>
</dbReference>
<dbReference type="OrthoDB" id="9816288at2"/>
<dbReference type="InterPro" id="IPR002052">
    <property type="entry name" value="DNA_methylase_N6_adenine_CS"/>
</dbReference>
<organism evidence="5 6">
    <name type="scientific">Serpentinimonas maccroryi</name>
    <dbReference type="NCBI Taxonomy" id="1458426"/>
    <lineage>
        <taxon>Bacteria</taxon>
        <taxon>Pseudomonadati</taxon>
        <taxon>Pseudomonadota</taxon>
        <taxon>Betaproteobacteria</taxon>
        <taxon>Burkholderiales</taxon>
        <taxon>Comamonadaceae</taxon>
        <taxon>Serpentinimonas</taxon>
    </lineage>
</organism>
<proteinExistence type="inferred from homology"/>
<dbReference type="PRINTS" id="PR00508">
    <property type="entry name" value="S21N4MTFRASE"/>
</dbReference>
<evidence type="ECO:0000256" key="1">
    <source>
        <dbReference type="ARBA" id="ARBA00006594"/>
    </source>
</evidence>
<gene>
    <name evidence="5" type="ORF">SMCB_0638</name>
</gene>
<dbReference type="InterPro" id="IPR002941">
    <property type="entry name" value="DNA_methylase_N4/N6"/>
</dbReference>
<dbReference type="GO" id="GO:0008170">
    <property type="term" value="F:N-methyltransferase activity"/>
    <property type="evidence" value="ECO:0007669"/>
    <property type="project" value="InterPro"/>
</dbReference>
<dbReference type="EMBL" id="AP014569">
    <property type="protein sequence ID" value="BAO82866.1"/>
    <property type="molecule type" value="Genomic_DNA"/>
</dbReference>
<dbReference type="RefSeq" id="WP_045537520.1">
    <property type="nucleotide sequence ID" value="NZ_AP014569.1"/>
</dbReference>
<comment type="similarity">
    <text evidence="1">Belongs to the N(4)/N(6)-methyltransferase family.</text>
</comment>
<name>A0A060NKB1_9BURK</name>
<dbReference type="Gene3D" id="3.40.50.150">
    <property type="entry name" value="Vaccinia Virus protein VP39"/>
    <property type="match status" value="2"/>
</dbReference>
<dbReference type="GO" id="GO:0032259">
    <property type="term" value="P:methylation"/>
    <property type="evidence" value="ECO:0007669"/>
    <property type="project" value="UniProtKB-KW"/>
</dbReference>
<evidence type="ECO:0000259" key="4">
    <source>
        <dbReference type="Pfam" id="PF01555"/>
    </source>
</evidence>
<evidence type="ECO:0000256" key="3">
    <source>
        <dbReference type="ARBA" id="ARBA00022679"/>
    </source>
</evidence>
<dbReference type="InterPro" id="IPR029063">
    <property type="entry name" value="SAM-dependent_MTases_sf"/>
</dbReference>
<sequence>MSAIHDLIAQISDHRLRERLSAEWANAAKEKKFGLVFEDHLPELLPLHGAKPRKGDLVCRRQGALKDVWQIKSIHSGMATCVKPSNESHPSESTRAAAEPVQFPVDELLVVREFGEPIFPALVPVDAVANGPADAPWHTLIEADNYHALQLLDYLYAGKVDCIYIDPPYNTGARDWKYNNDYVDGNDGWRHSKWLAFMEKRLKLAKRLLKPDTGVLIVTIDEHEVHHLGMLLEREFPEAYRQLVTIVINPKGVTQGRFSRVEEYALFCFRNQAFVNSLGDDLLSPAKPGTNTTPRWKGLLRSGTNARRQDRHKMFFPVLIDTERNAIVGAGDYLPLDQTPDLDAKVDGFAAAWPIRMDGSFGNWGVGPESLRGLIKKGYVSLGGFDESRRTWGISYLSRKLQLQIESGAIRVVEFDKLRNVVSVEYAEERERQIKTVWHRSAHDAGAYGADILKSIFGEGRKFSFPKSLYATRDAVAAVVRDRPNALIVDFFAGSGTTLNAVNLLNATDGGSRRCILVTNNEVSAEEAAALTARGLHPGDAGWEAQGICRSVTWPRSKYTILGKRDDGSVLTGEYLTGKTVEREKARGFTQIGFVDPAQLDTLPKKKQVVALIDGLPQTLVKDPCPFIVSEDHKATVLFDPAAAEDWLEALDGQEHITDFYIVTPVKRVFDQLKAQVVELLGSILVPEEEKRPMSAGFASNLAYFKLDFLERERVSLRRAFHEILPLLWLKAGAVGPRPELKRGEPEPVLFAPECGNFVVLLDETRMGRLLKSLEGRTGLSQVFIVTDADESFKTMAQDVREVAGKANPSLAVVQLYRDYLLNFMINKNQDRAAGHTDTQGVRA</sequence>
<dbReference type="STRING" id="1458426.SMCB_0638"/>
<dbReference type="AlphaFoldDB" id="A0A060NKB1"/>
<dbReference type="GO" id="GO:0003677">
    <property type="term" value="F:DNA binding"/>
    <property type="evidence" value="ECO:0007669"/>
    <property type="project" value="InterPro"/>
</dbReference>
<reference evidence="5 6" key="1">
    <citation type="journal article" date="2014" name="Nat. Commun.">
        <title>Physiological and genomic features of highly alkaliphilic hydrogen-utilizing Betaproteobacteria from a continental serpentinizing site.</title>
        <authorList>
            <person name="Suzuki S."/>
            <person name="Kuenen J.G."/>
            <person name="Schipper K."/>
            <person name="van der Velde S."/>
            <person name="Ishii S."/>
            <person name="Wu A."/>
            <person name="Sorokin D.Y."/>
            <person name="Tenney A."/>
            <person name="Meng X.Y."/>
            <person name="Morrill P.L."/>
            <person name="Kamagata Y."/>
            <person name="Muyzer G."/>
            <person name="Nealson K.H."/>
        </authorList>
    </citation>
    <scope>NUCLEOTIDE SEQUENCE [LARGE SCALE GENOMIC DNA]</scope>
    <source>
        <strain evidence="5 6">B1</strain>
    </source>
</reference>
<keyword evidence="2 5" id="KW-0489">Methyltransferase</keyword>
<keyword evidence="3" id="KW-0808">Transferase</keyword>
<dbReference type="HOGENOM" id="CLU_389203_0_0_4"/>
<keyword evidence="6" id="KW-1185">Reference proteome</keyword>
<dbReference type="KEGG" id="cbab:SMCB_0638"/>
<evidence type="ECO:0000313" key="5">
    <source>
        <dbReference type="EMBL" id="BAO82866.1"/>
    </source>
</evidence>
<dbReference type="Pfam" id="PF01555">
    <property type="entry name" value="N6_N4_Mtase"/>
    <property type="match status" value="1"/>
</dbReference>